<reference evidence="3" key="1">
    <citation type="submission" date="2022-07" db="EMBL/GenBank/DDBJ databases">
        <title>Tahibacter sp., a new gammaproteobacterium isolated from the silt sample collected at pig farm.</title>
        <authorList>
            <person name="Chen H."/>
        </authorList>
    </citation>
    <scope>NUCLEOTIDE SEQUENCE</scope>
    <source>
        <strain evidence="3">P2K</strain>
    </source>
</reference>
<keyword evidence="1" id="KW-1133">Transmembrane helix</keyword>
<comment type="caution">
    <text evidence="3">The sequence shown here is derived from an EMBL/GenBank/DDBJ whole genome shotgun (WGS) entry which is preliminary data.</text>
</comment>
<organism evidence="3 4">
    <name type="scientific">Tahibacter harae</name>
    <dbReference type="NCBI Taxonomy" id="2963937"/>
    <lineage>
        <taxon>Bacteria</taxon>
        <taxon>Pseudomonadati</taxon>
        <taxon>Pseudomonadota</taxon>
        <taxon>Gammaproteobacteria</taxon>
        <taxon>Lysobacterales</taxon>
        <taxon>Rhodanobacteraceae</taxon>
        <taxon>Tahibacter</taxon>
    </lineage>
</organism>
<proteinExistence type="predicted"/>
<dbReference type="RefSeq" id="WP_255911239.1">
    <property type="nucleotide sequence ID" value="NZ_JANFQO010000002.1"/>
</dbReference>
<accession>A0ABT1QNM7</accession>
<evidence type="ECO:0000259" key="2">
    <source>
        <dbReference type="Pfam" id="PF13401"/>
    </source>
</evidence>
<dbReference type="EMBL" id="JANFQO010000002">
    <property type="protein sequence ID" value="MCQ4163730.1"/>
    <property type="molecule type" value="Genomic_DNA"/>
</dbReference>
<protein>
    <recommendedName>
        <fullName evidence="2">ORC1/DEAH AAA+ ATPase domain-containing protein</fullName>
    </recommendedName>
</protein>
<name>A0ABT1QNM7_9GAMM</name>
<dbReference type="Pfam" id="PF13401">
    <property type="entry name" value="AAA_22"/>
    <property type="match status" value="1"/>
</dbReference>
<keyword evidence="1" id="KW-0472">Membrane</keyword>
<dbReference type="InterPro" id="IPR049945">
    <property type="entry name" value="AAA_22"/>
</dbReference>
<evidence type="ECO:0000256" key="1">
    <source>
        <dbReference type="SAM" id="Phobius"/>
    </source>
</evidence>
<keyword evidence="4" id="KW-1185">Reference proteome</keyword>
<feature type="domain" description="ORC1/DEAH AAA+ ATPase" evidence="2">
    <location>
        <begin position="399"/>
        <end position="514"/>
    </location>
</feature>
<evidence type="ECO:0000313" key="4">
    <source>
        <dbReference type="Proteomes" id="UP001165498"/>
    </source>
</evidence>
<feature type="transmembrane region" description="Helical" evidence="1">
    <location>
        <begin position="7"/>
        <end position="27"/>
    </location>
</feature>
<dbReference type="SUPFAM" id="SSF52540">
    <property type="entry name" value="P-loop containing nucleoside triphosphate hydrolases"/>
    <property type="match status" value="1"/>
</dbReference>
<feature type="transmembrane region" description="Helical" evidence="1">
    <location>
        <begin position="159"/>
        <end position="180"/>
    </location>
</feature>
<keyword evidence="1" id="KW-0812">Transmembrane</keyword>
<dbReference type="InterPro" id="IPR027417">
    <property type="entry name" value="P-loop_NTPase"/>
</dbReference>
<sequence length="722" mass="79708">MNPRLRYALRLAVIVAATLFFGTALIAPQWNPLLAGWVVTRPQTAAWMAQGWSEVNVVRLHINDYVLDKEEWPASLDVLQVPLQGQVFEFSVAQPYVLVATVRDDPRVERAVRGRRVTFRYGQNGLQWQCSPGDPPLPSRYLPMNCRSDGDNSTDLTRWLLSLIVMGVLVLLAAGLLLVWRHPLLAPVQRDPARLRRMPLHLLPRLDAALGWLRRRRDTLAAAGVSAADWKQALGYAALPEDRRADLLALRVAARSSPSSGWNLPGKVYEWTFSGDMPVSLERCLLWLVPAQADGEQLVRHLRQAQTGLDVLLIAGADAAAEPALRRLCIDRGNLYVCLDQETLTGLLLQREPLGLLLAQLARQLRLSRISPYQTRGGVARASGFFGRESLLARVVQREPSNYLLVGGRQLGKTSLMKAIERRLRDHPRLACIYVVLRDHRLLPRLAAQSGLPLDSDLSTIVAELVRQQGGKRLLLLIDEADPFFRADAARDYAELSALRALSEEGHCHFLLAGFWDLYAAAALDYQSPLRNFGEVISVGGLEEEACRELATVPLGVLNLRFADPALVGRIVEQSGRRANLVAILCQECLEGLDGGGVIEAADVEQALRSQAVLDALAGWGRLSHDDLASRLDRIAVYRVAARGATSLADMVELLRPHAAIEVEAIRRAFSRLQLAYVFARRAEQLHFAVPLFARQFEAAEVPVLLAEELAALGAAAASKKP</sequence>
<dbReference type="Proteomes" id="UP001165498">
    <property type="component" value="Unassembled WGS sequence"/>
</dbReference>
<dbReference type="Gene3D" id="3.40.50.300">
    <property type="entry name" value="P-loop containing nucleotide triphosphate hydrolases"/>
    <property type="match status" value="1"/>
</dbReference>
<dbReference type="Gene3D" id="3.30.700.10">
    <property type="entry name" value="Glycoprotein, Type 4 Pilin"/>
    <property type="match status" value="1"/>
</dbReference>
<evidence type="ECO:0000313" key="3">
    <source>
        <dbReference type="EMBL" id="MCQ4163730.1"/>
    </source>
</evidence>
<gene>
    <name evidence="3" type="ORF">NM961_03290</name>
</gene>